<dbReference type="Proteomes" id="UP000267464">
    <property type="component" value="Unassembled WGS sequence"/>
</dbReference>
<evidence type="ECO:0000313" key="3">
    <source>
        <dbReference type="Proteomes" id="UP000267464"/>
    </source>
</evidence>
<keyword evidence="3" id="KW-1185">Reference proteome</keyword>
<feature type="transmembrane region" description="Helical" evidence="1">
    <location>
        <begin position="102"/>
        <end position="121"/>
    </location>
</feature>
<reference evidence="2 3" key="2">
    <citation type="submission" date="2018-12" db="EMBL/GenBank/DDBJ databases">
        <title>Rhizobacter gummiphilus sp. nov., a rubber-degrading bacterium isolated from the soil of a botanical garden in Japan.</title>
        <authorList>
            <person name="Shunsuke S.S."/>
        </authorList>
    </citation>
    <scope>NUCLEOTIDE SEQUENCE [LARGE SCALE GENOMIC DNA]</scope>
    <source>
        <strain evidence="2 3">S-16</strain>
    </source>
</reference>
<reference evidence="2 3" key="1">
    <citation type="submission" date="2018-08" db="EMBL/GenBank/DDBJ databases">
        <authorList>
            <person name="Khan S.A."/>
            <person name="Jeon C.O."/>
            <person name="Chun B.H."/>
            <person name="Jeong S.E."/>
        </authorList>
    </citation>
    <scope>NUCLEOTIDE SEQUENCE [LARGE SCALE GENOMIC DNA]</scope>
    <source>
        <strain evidence="2 3">S-16</strain>
    </source>
</reference>
<keyword evidence="2" id="KW-0808">Transferase</keyword>
<proteinExistence type="predicted"/>
<keyword evidence="1" id="KW-0472">Membrane</keyword>
<comment type="caution">
    <text evidence="2">The sequence shown here is derived from an EMBL/GenBank/DDBJ whole genome shotgun (WGS) entry which is preliminary data.</text>
</comment>
<dbReference type="EMBL" id="QUSW01000003">
    <property type="protein sequence ID" value="RQP24314.1"/>
    <property type="molecule type" value="Genomic_DNA"/>
</dbReference>
<keyword evidence="1" id="KW-0812">Transmembrane</keyword>
<sequence length="153" mass="16379">MSLSQRRAMTSKVIARAWGGFDTVSMRFNHWVVQAALVITSVFHLLPAAGLLGSQQLSRLYGLDFTEPLPLLLMRHRAVLLALVGLGLLASTRAAQAPVQELALAAAMLATGSFVALAIGLPLNAALTRVMCIDVTLFVLLAVALALRMFTPR</sequence>
<organism evidence="2 3">
    <name type="scientific">Piscinibacter terrae</name>
    <dbReference type="NCBI Taxonomy" id="2496871"/>
    <lineage>
        <taxon>Bacteria</taxon>
        <taxon>Pseudomonadati</taxon>
        <taxon>Pseudomonadota</taxon>
        <taxon>Betaproteobacteria</taxon>
        <taxon>Burkholderiales</taxon>
        <taxon>Sphaerotilaceae</taxon>
        <taxon>Piscinibacter</taxon>
    </lineage>
</organism>
<feature type="transmembrane region" description="Helical" evidence="1">
    <location>
        <begin position="72"/>
        <end position="90"/>
    </location>
</feature>
<name>A0A3N7HQ59_9BURK</name>
<feature type="transmembrane region" description="Helical" evidence="1">
    <location>
        <begin position="31"/>
        <end position="52"/>
    </location>
</feature>
<dbReference type="GO" id="GO:0016779">
    <property type="term" value="F:nucleotidyltransferase activity"/>
    <property type="evidence" value="ECO:0007669"/>
    <property type="project" value="UniProtKB-KW"/>
</dbReference>
<evidence type="ECO:0000256" key="1">
    <source>
        <dbReference type="SAM" id="Phobius"/>
    </source>
</evidence>
<evidence type="ECO:0000313" key="2">
    <source>
        <dbReference type="EMBL" id="RQP24314.1"/>
    </source>
</evidence>
<feature type="transmembrane region" description="Helical" evidence="1">
    <location>
        <begin position="127"/>
        <end position="147"/>
    </location>
</feature>
<keyword evidence="2" id="KW-0548">Nucleotidyltransferase</keyword>
<gene>
    <name evidence="2" type="ORF">DZC73_13495</name>
</gene>
<dbReference type="AlphaFoldDB" id="A0A3N7HQ59"/>
<keyword evidence="1" id="KW-1133">Transmembrane helix</keyword>
<accession>A0A3N7HQ59</accession>
<protein>
    <submittedName>
        <fullName evidence="2">Phosphopantetheine adenylyltransferase</fullName>
    </submittedName>
</protein>